<dbReference type="PANTHER" id="PTHR34047:SF8">
    <property type="entry name" value="PROTEIN YKFC"/>
    <property type="match status" value="1"/>
</dbReference>
<protein>
    <submittedName>
        <fullName evidence="3">RNA-directed DNA polymerase (Reverse transcriptase)</fullName>
    </submittedName>
</protein>
<dbReference type="PANTHER" id="PTHR34047">
    <property type="entry name" value="NUCLEAR INTRON MATURASE 1, MITOCHONDRIAL-RELATED"/>
    <property type="match status" value="1"/>
</dbReference>
<organism evidence="3 4">
    <name type="scientific">Pelodictyon phaeoclathratiforme (strain DSM 5477 / BU-1)</name>
    <dbReference type="NCBI Taxonomy" id="324925"/>
    <lineage>
        <taxon>Bacteria</taxon>
        <taxon>Pseudomonadati</taxon>
        <taxon>Chlorobiota</taxon>
        <taxon>Chlorobiia</taxon>
        <taxon>Chlorobiales</taxon>
        <taxon>Chlorobiaceae</taxon>
        <taxon>Chlorobium/Pelodictyon group</taxon>
        <taxon>Pelodictyon</taxon>
    </lineage>
</organism>
<dbReference type="PROSITE" id="PS50878">
    <property type="entry name" value="RT_POL"/>
    <property type="match status" value="1"/>
</dbReference>
<evidence type="ECO:0000313" key="3">
    <source>
        <dbReference type="EMBL" id="ACF44389.1"/>
    </source>
</evidence>
<dbReference type="InterPro" id="IPR051083">
    <property type="entry name" value="GrpII_Intron_Splice-Mob/Def"/>
</dbReference>
<dbReference type="SUPFAM" id="SSF56672">
    <property type="entry name" value="DNA/RNA polymerases"/>
    <property type="match status" value="1"/>
</dbReference>
<dbReference type="KEGG" id="pph:Ppha_2189"/>
<dbReference type="EMBL" id="CP001110">
    <property type="protein sequence ID" value="ACF44389.1"/>
    <property type="molecule type" value="Genomic_DNA"/>
</dbReference>
<dbReference type="eggNOG" id="COG3344">
    <property type="taxonomic scope" value="Bacteria"/>
</dbReference>
<dbReference type="CDD" id="cd01646">
    <property type="entry name" value="RT_Bac_retron_I"/>
    <property type="match status" value="1"/>
</dbReference>
<dbReference type="Pfam" id="PF00078">
    <property type="entry name" value="RVT_1"/>
    <property type="match status" value="1"/>
</dbReference>
<dbReference type="InterPro" id="IPR000477">
    <property type="entry name" value="RT_dom"/>
</dbReference>
<proteinExistence type="inferred from homology"/>
<name>B4SDM1_PELPB</name>
<dbReference type="GO" id="GO:0003964">
    <property type="term" value="F:RNA-directed DNA polymerase activity"/>
    <property type="evidence" value="ECO:0007669"/>
    <property type="project" value="UniProtKB-KW"/>
</dbReference>
<keyword evidence="3" id="KW-0808">Transferase</keyword>
<keyword evidence="3" id="KW-0695">RNA-directed DNA polymerase</keyword>
<evidence type="ECO:0000259" key="2">
    <source>
        <dbReference type="PROSITE" id="PS50878"/>
    </source>
</evidence>
<sequence>MKTSKNLFQSIVTFENVLSAAQKAAKGKRENQSVLHFFTFLEENLWQILSELRTKTWQPGSYKTFSIYKPKPRMISAAPFKDRVVHHALITIVGPLLERSFIFDTYANRTAKGTHKAIERYQHYLKKYAYVLKCDIRKYFPSIDHEILKSLLRRKIACADTLWLIDTIIDNSNIQAEHFHYFPGDTLFTPHERRKGLPIGNLTSQFFANYYLSFLDHYVKEVLRCKGYVRYVDDYVLFSDSKDELWEWKKAIEEFLQQFRLTLNSGRTELYPATEGKCFLGQKVFQSYRLLPSANVRRAKKRIQCTLLAKPETLQKSLAGWVGHARQADTRNLLRSLGLVEKS</sequence>
<evidence type="ECO:0000256" key="1">
    <source>
        <dbReference type="ARBA" id="ARBA00034120"/>
    </source>
</evidence>
<gene>
    <name evidence="3" type="ordered locus">Ppha_2189</name>
</gene>
<reference evidence="3 4" key="1">
    <citation type="submission" date="2008-06" db="EMBL/GenBank/DDBJ databases">
        <title>Complete sequence of Pelodictyon phaeoclathratiforme BU-1.</title>
        <authorList>
            <consortium name="US DOE Joint Genome Institute"/>
            <person name="Lucas S."/>
            <person name="Copeland A."/>
            <person name="Lapidus A."/>
            <person name="Glavina del Rio T."/>
            <person name="Dalin E."/>
            <person name="Tice H."/>
            <person name="Bruce D."/>
            <person name="Goodwin L."/>
            <person name="Pitluck S."/>
            <person name="Schmutz J."/>
            <person name="Larimer F."/>
            <person name="Land M."/>
            <person name="Hauser L."/>
            <person name="Kyrpides N."/>
            <person name="Mikhailova N."/>
            <person name="Liu Z."/>
            <person name="Li T."/>
            <person name="Zhao F."/>
            <person name="Overmann J."/>
            <person name="Bryant D.A."/>
            <person name="Richardson P."/>
        </authorList>
    </citation>
    <scope>NUCLEOTIDE SEQUENCE [LARGE SCALE GENOMIC DNA]</scope>
    <source>
        <strain evidence="4">DSM 5477 / BU-1</strain>
    </source>
</reference>
<accession>B4SDM1</accession>
<evidence type="ECO:0000313" key="4">
    <source>
        <dbReference type="Proteomes" id="UP000002724"/>
    </source>
</evidence>
<dbReference type="Proteomes" id="UP000002724">
    <property type="component" value="Chromosome"/>
</dbReference>
<dbReference type="AlphaFoldDB" id="B4SDM1"/>
<comment type="similarity">
    <text evidence="1">Belongs to the bacterial reverse transcriptase family.</text>
</comment>
<keyword evidence="3" id="KW-0548">Nucleotidyltransferase</keyword>
<dbReference type="RefSeq" id="WP_012508866.1">
    <property type="nucleotide sequence ID" value="NC_011060.1"/>
</dbReference>
<dbReference type="OrthoDB" id="9780724at2"/>
<dbReference type="InterPro" id="IPR043502">
    <property type="entry name" value="DNA/RNA_pol_sf"/>
</dbReference>
<dbReference type="STRING" id="324925.Ppha_2189"/>
<dbReference type="HOGENOM" id="CLU_013584_0_0_10"/>
<keyword evidence="4" id="KW-1185">Reference proteome</keyword>
<feature type="domain" description="Reverse transcriptase" evidence="2">
    <location>
        <begin position="1"/>
        <end position="284"/>
    </location>
</feature>